<dbReference type="EMBL" id="FPHH01000161">
    <property type="protein sequence ID" value="SFV70902.1"/>
    <property type="molecule type" value="Genomic_DNA"/>
</dbReference>
<feature type="region of interest" description="Disordered" evidence="4">
    <location>
        <begin position="251"/>
        <end position="275"/>
    </location>
</feature>
<feature type="compositionally biased region" description="Basic and acidic residues" evidence="4">
    <location>
        <begin position="251"/>
        <end position="269"/>
    </location>
</feature>
<gene>
    <name evidence="7" type="ORF">MNB_SM-5-464</name>
</gene>
<evidence type="ECO:0000256" key="2">
    <source>
        <dbReference type="ARBA" id="ARBA00023172"/>
    </source>
</evidence>
<dbReference type="GO" id="GO:0006310">
    <property type="term" value="P:DNA recombination"/>
    <property type="evidence" value="ECO:0007669"/>
    <property type="project" value="UniProtKB-KW"/>
</dbReference>
<dbReference type="PROSITE" id="PS51900">
    <property type="entry name" value="CB"/>
    <property type="match status" value="1"/>
</dbReference>
<dbReference type="SUPFAM" id="SSF56349">
    <property type="entry name" value="DNA breaking-rejoining enzymes"/>
    <property type="match status" value="1"/>
</dbReference>
<sequence>MARAGSINYQVSNIIKAHNGIRQSKLESRNNSGLTSENGHKVSDKFHSYKSLDNARNDLTNLAKYAKAEFGIKDMSKIDKEIVNQWIKNKNITYNTASNYLSEINKVHEHLNITKEEVKELRQELKKELKINKLETRAYKHLERIQLPEKSQPAFELQRDYGLRVKAAIHIKISNIQGNRLLYQEKGGKWNEKELTPTLVLKIKENAVEGKYTVPEDTYYGQLKREIEKTGQKFNGTHGIRHTYAQKELEAGKSKQEVSEAMGHSREEITNTYIR</sequence>
<dbReference type="Pfam" id="PF00589">
    <property type="entry name" value="Phage_integrase"/>
    <property type="match status" value="1"/>
</dbReference>
<dbReference type="PROSITE" id="PS51898">
    <property type="entry name" value="TYR_RECOMBINASE"/>
    <property type="match status" value="1"/>
</dbReference>
<proteinExistence type="predicted"/>
<evidence type="ECO:0000313" key="7">
    <source>
        <dbReference type="EMBL" id="SFV70902.1"/>
    </source>
</evidence>
<dbReference type="InterPro" id="IPR044068">
    <property type="entry name" value="CB"/>
</dbReference>
<accession>A0A1W1CZ15</accession>
<evidence type="ECO:0008006" key="8">
    <source>
        <dbReference type="Google" id="ProtNLM"/>
    </source>
</evidence>
<protein>
    <recommendedName>
        <fullName evidence="8">Tyr recombinase domain-containing protein</fullName>
    </recommendedName>
</protein>
<evidence type="ECO:0000259" key="5">
    <source>
        <dbReference type="PROSITE" id="PS51898"/>
    </source>
</evidence>
<keyword evidence="2" id="KW-0233">DNA recombination</keyword>
<keyword evidence="3" id="KW-0175">Coiled coil</keyword>
<dbReference type="InterPro" id="IPR002104">
    <property type="entry name" value="Integrase_catalytic"/>
</dbReference>
<evidence type="ECO:0000256" key="3">
    <source>
        <dbReference type="SAM" id="Coils"/>
    </source>
</evidence>
<dbReference type="InterPro" id="IPR013762">
    <property type="entry name" value="Integrase-like_cat_sf"/>
</dbReference>
<name>A0A1W1CZ15_9ZZZZ</name>
<evidence type="ECO:0000256" key="4">
    <source>
        <dbReference type="SAM" id="MobiDB-lite"/>
    </source>
</evidence>
<dbReference type="GO" id="GO:0015074">
    <property type="term" value="P:DNA integration"/>
    <property type="evidence" value="ECO:0007669"/>
    <property type="project" value="InterPro"/>
</dbReference>
<feature type="coiled-coil region" evidence="3">
    <location>
        <begin position="104"/>
        <end position="135"/>
    </location>
</feature>
<reference evidence="7" key="1">
    <citation type="submission" date="2016-10" db="EMBL/GenBank/DDBJ databases">
        <authorList>
            <person name="de Groot N.N."/>
        </authorList>
    </citation>
    <scope>NUCLEOTIDE SEQUENCE</scope>
</reference>
<feature type="domain" description="Tyr recombinase" evidence="5">
    <location>
        <begin position="120"/>
        <end position="275"/>
    </location>
</feature>
<dbReference type="GO" id="GO:0003677">
    <property type="term" value="F:DNA binding"/>
    <property type="evidence" value="ECO:0007669"/>
    <property type="project" value="UniProtKB-KW"/>
</dbReference>
<dbReference type="AlphaFoldDB" id="A0A1W1CZ15"/>
<dbReference type="Gene3D" id="1.10.443.10">
    <property type="entry name" value="Intergrase catalytic core"/>
    <property type="match status" value="1"/>
</dbReference>
<feature type="domain" description="Core-binding (CB)" evidence="6">
    <location>
        <begin position="37"/>
        <end position="112"/>
    </location>
</feature>
<keyword evidence="1" id="KW-0238">DNA-binding</keyword>
<organism evidence="7">
    <name type="scientific">hydrothermal vent metagenome</name>
    <dbReference type="NCBI Taxonomy" id="652676"/>
    <lineage>
        <taxon>unclassified sequences</taxon>
        <taxon>metagenomes</taxon>
        <taxon>ecological metagenomes</taxon>
    </lineage>
</organism>
<evidence type="ECO:0000259" key="6">
    <source>
        <dbReference type="PROSITE" id="PS51900"/>
    </source>
</evidence>
<dbReference type="InterPro" id="IPR011010">
    <property type="entry name" value="DNA_brk_join_enz"/>
</dbReference>
<evidence type="ECO:0000256" key="1">
    <source>
        <dbReference type="ARBA" id="ARBA00023125"/>
    </source>
</evidence>